<keyword evidence="13" id="KW-0186">Copper</keyword>
<organism evidence="22 23">
    <name type="scientific">Planctomicrobium piriforme</name>
    <dbReference type="NCBI Taxonomy" id="1576369"/>
    <lineage>
        <taxon>Bacteria</taxon>
        <taxon>Pseudomonadati</taxon>
        <taxon>Planctomycetota</taxon>
        <taxon>Planctomycetia</taxon>
        <taxon>Planctomycetales</taxon>
        <taxon>Planctomycetaceae</taxon>
        <taxon>Planctomicrobium</taxon>
    </lineage>
</organism>
<dbReference type="InterPro" id="IPR036909">
    <property type="entry name" value="Cyt_c-like_dom_sf"/>
</dbReference>
<dbReference type="Proteomes" id="UP000199518">
    <property type="component" value="Unassembled WGS sequence"/>
</dbReference>
<evidence type="ECO:0000259" key="21">
    <source>
        <dbReference type="PROSITE" id="PS51007"/>
    </source>
</evidence>
<reference evidence="23" key="1">
    <citation type="submission" date="2016-10" db="EMBL/GenBank/DDBJ databases">
        <authorList>
            <person name="Varghese N."/>
            <person name="Submissions S."/>
        </authorList>
    </citation>
    <scope>NUCLEOTIDE SEQUENCE [LARGE SCALE GENOMIC DNA]</scope>
    <source>
        <strain evidence="23">DSM 26348</strain>
    </source>
</reference>
<evidence type="ECO:0000256" key="19">
    <source>
        <dbReference type="SAM" id="Phobius"/>
    </source>
</evidence>
<keyword evidence="14 19" id="KW-0472">Membrane</keyword>
<keyword evidence="10" id="KW-0249">Electron transport</keyword>
<dbReference type="Pfam" id="PF00034">
    <property type="entry name" value="Cytochrom_C"/>
    <property type="match status" value="1"/>
</dbReference>
<evidence type="ECO:0000256" key="7">
    <source>
        <dbReference type="ARBA" id="ARBA00022692"/>
    </source>
</evidence>
<evidence type="ECO:0000256" key="2">
    <source>
        <dbReference type="ARBA" id="ARBA00007866"/>
    </source>
</evidence>
<dbReference type="InterPro" id="IPR002429">
    <property type="entry name" value="CcO_II-like_C"/>
</dbReference>
<name>A0A1I3JFL1_9PLAN</name>
<keyword evidence="7 19" id="KW-0812">Transmembrane</keyword>
<evidence type="ECO:0000256" key="14">
    <source>
        <dbReference type="ARBA" id="ARBA00023136"/>
    </source>
</evidence>
<dbReference type="NCBIfam" id="TIGR02866">
    <property type="entry name" value="CoxB"/>
    <property type="match status" value="1"/>
</dbReference>
<dbReference type="PROSITE" id="PS51007">
    <property type="entry name" value="CYTC"/>
    <property type="match status" value="1"/>
</dbReference>
<feature type="transmembrane region" description="Helical" evidence="19">
    <location>
        <begin position="22"/>
        <end position="48"/>
    </location>
</feature>
<dbReference type="GO" id="GO:0005506">
    <property type="term" value="F:iron ion binding"/>
    <property type="evidence" value="ECO:0007669"/>
    <property type="project" value="InterPro"/>
</dbReference>
<evidence type="ECO:0000256" key="3">
    <source>
        <dbReference type="ARBA" id="ARBA00012949"/>
    </source>
</evidence>
<evidence type="ECO:0000256" key="18">
    <source>
        <dbReference type="SAM" id="MobiDB-lite"/>
    </source>
</evidence>
<protein>
    <recommendedName>
        <fullName evidence="3">cytochrome-c oxidase</fullName>
        <ecNumber evidence="3">7.1.1.9</ecNumber>
    </recommendedName>
    <alternativeName>
        <fullName evidence="16">Cytochrome aa3 subunit 2</fullName>
    </alternativeName>
</protein>
<dbReference type="InterPro" id="IPR036257">
    <property type="entry name" value="Cyt_c_oxidase_su2_TM_sf"/>
</dbReference>
<gene>
    <name evidence="22" type="ORF">SAMN05421753_110160</name>
</gene>
<keyword evidence="12 17" id="KW-0408">Iron</keyword>
<dbReference type="CDD" id="cd13915">
    <property type="entry name" value="CuRO_HCO_II_like_2"/>
    <property type="match status" value="1"/>
</dbReference>
<dbReference type="PANTHER" id="PTHR22888">
    <property type="entry name" value="CYTOCHROME C OXIDASE, SUBUNIT II"/>
    <property type="match status" value="1"/>
</dbReference>
<evidence type="ECO:0000256" key="1">
    <source>
        <dbReference type="ARBA" id="ARBA00004141"/>
    </source>
</evidence>
<proteinExistence type="inferred from homology"/>
<evidence type="ECO:0000256" key="8">
    <source>
        <dbReference type="ARBA" id="ARBA00022723"/>
    </source>
</evidence>
<dbReference type="EMBL" id="FOQD01000010">
    <property type="protein sequence ID" value="SFI58999.1"/>
    <property type="molecule type" value="Genomic_DNA"/>
</dbReference>
<feature type="domain" description="Cytochrome c" evidence="21">
    <location>
        <begin position="213"/>
        <end position="307"/>
    </location>
</feature>
<dbReference type="PROSITE" id="PS50857">
    <property type="entry name" value="COX2_CUA"/>
    <property type="match status" value="1"/>
</dbReference>
<dbReference type="GO" id="GO:0004129">
    <property type="term" value="F:cytochrome-c oxidase activity"/>
    <property type="evidence" value="ECO:0007669"/>
    <property type="project" value="UniProtKB-EC"/>
</dbReference>
<dbReference type="SUPFAM" id="SSF81464">
    <property type="entry name" value="Cytochrome c oxidase subunit II-like, transmembrane region"/>
    <property type="match status" value="1"/>
</dbReference>
<evidence type="ECO:0000256" key="12">
    <source>
        <dbReference type="ARBA" id="ARBA00023004"/>
    </source>
</evidence>
<dbReference type="STRING" id="1576369.SAMN05421753_110160"/>
<evidence type="ECO:0000256" key="15">
    <source>
        <dbReference type="ARBA" id="ARBA00024688"/>
    </source>
</evidence>
<sequence>MVDKSFRWMPEMASNFALDVDLIYGFLVLVTVFFTALICVLVMGFAIYYRRGAKVDRGVRFHSNFMEVVWASGPFVLSMAMFLWGALVFFDMKTPPENTLDIQVVGKQWMWKIQHPEGRTEINALHVPLGQPVRLRMISEDVIHSFFIPAFRVKQDVLPAFFSQLWFTPTKVGTYHLFCAEYCGTEHSQMIGQVVVMHPQDYARWLADAKNDPPSVVGERLYERFRCGACHKADGSGNGPALAAIFGKMRPLKGGGAQAANEQYLRDAIMNPHKQILAGYQSVMPSFQGQLSESDALAITSYLKSLSVEPATPPAPKDEAKPATTPPGGNE</sequence>
<dbReference type="InterPro" id="IPR008168">
    <property type="entry name" value="Cyt_C_IC"/>
</dbReference>
<dbReference type="InterPro" id="IPR014222">
    <property type="entry name" value="Cyt_c_oxidase_su2"/>
</dbReference>
<evidence type="ECO:0000256" key="13">
    <source>
        <dbReference type="ARBA" id="ARBA00023008"/>
    </source>
</evidence>
<evidence type="ECO:0000313" key="23">
    <source>
        <dbReference type="Proteomes" id="UP000199518"/>
    </source>
</evidence>
<keyword evidence="8 17" id="KW-0479">Metal-binding</keyword>
<dbReference type="GO" id="GO:0016491">
    <property type="term" value="F:oxidoreductase activity"/>
    <property type="evidence" value="ECO:0007669"/>
    <property type="project" value="InterPro"/>
</dbReference>
<keyword evidence="5 17" id="KW-0349">Heme</keyword>
<comment type="similarity">
    <text evidence="2">Belongs to the cytochrome c oxidase subunit 2 family.</text>
</comment>
<evidence type="ECO:0000256" key="11">
    <source>
        <dbReference type="ARBA" id="ARBA00022989"/>
    </source>
</evidence>
<evidence type="ECO:0000256" key="9">
    <source>
        <dbReference type="ARBA" id="ARBA00022967"/>
    </source>
</evidence>
<dbReference type="GO" id="GO:0020037">
    <property type="term" value="F:heme binding"/>
    <property type="evidence" value="ECO:0007669"/>
    <property type="project" value="InterPro"/>
</dbReference>
<evidence type="ECO:0000256" key="10">
    <source>
        <dbReference type="ARBA" id="ARBA00022982"/>
    </source>
</evidence>
<dbReference type="PROSITE" id="PS00078">
    <property type="entry name" value="COX2"/>
    <property type="match status" value="1"/>
</dbReference>
<dbReference type="InterPro" id="IPR008972">
    <property type="entry name" value="Cupredoxin"/>
</dbReference>
<evidence type="ECO:0000256" key="4">
    <source>
        <dbReference type="ARBA" id="ARBA00022448"/>
    </source>
</evidence>
<feature type="region of interest" description="Disordered" evidence="18">
    <location>
        <begin position="308"/>
        <end position="331"/>
    </location>
</feature>
<keyword evidence="23" id="KW-1185">Reference proteome</keyword>
<feature type="domain" description="Cytochrome oxidase subunit II copper A binding" evidence="20">
    <location>
        <begin position="97"/>
        <end position="208"/>
    </location>
</feature>
<dbReference type="Pfam" id="PF00116">
    <property type="entry name" value="COX2"/>
    <property type="match status" value="1"/>
</dbReference>
<keyword evidence="11 19" id="KW-1133">Transmembrane helix</keyword>
<feature type="transmembrane region" description="Helical" evidence="19">
    <location>
        <begin position="68"/>
        <end position="90"/>
    </location>
</feature>
<evidence type="ECO:0000256" key="17">
    <source>
        <dbReference type="PROSITE-ProRule" id="PRU00433"/>
    </source>
</evidence>
<dbReference type="EC" id="7.1.1.9" evidence="3"/>
<dbReference type="InterPro" id="IPR009056">
    <property type="entry name" value="Cyt_c-like_dom"/>
</dbReference>
<evidence type="ECO:0000259" key="20">
    <source>
        <dbReference type="PROSITE" id="PS50857"/>
    </source>
</evidence>
<dbReference type="OrthoDB" id="9773456at2"/>
<dbReference type="PRINTS" id="PR00605">
    <property type="entry name" value="CYTCHROMECIC"/>
</dbReference>
<dbReference type="GO" id="GO:0005507">
    <property type="term" value="F:copper ion binding"/>
    <property type="evidence" value="ECO:0007669"/>
    <property type="project" value="InterPro"/>
</dbReference>
<dbReference type="Gene3D" id="2.60.40.420">
    <property type="entry name" value="Cupredoxins - blue copper proteins"/>
    <property type="match status" value="1"/>
</dbReference>
<keyword evidence="6" id="KW-0679">Respiratory chain</keyword>
<evidence type="ECO:0000256" key="16">
    <source>
        <dbReference type="ARBA" id="ARBA00031399"/>
    </source>
</evidence>
<dbReference type="SUPFAM" id="SSF46626">
    <property type="entry name" value="Cytochrome c"/>
    <property type="match status" value="1"/>
</dbReference>
<dbReference type="RefSeq" id="WP_092051312.1">
    <property type="nucleotide sequence ID" value="NZ_FOQD01000010.1"/>
</dbReference>
<dbReference type="GO" id="GO:0016020">
    <property type="term" value="C:membrane"/>
    <property type="evidence" value="ECO:0007669"/>
    <property type="project" value="UniProtKB-SubCell"/>
</dbReference>
<dbReference type="PANTHER" id="PTHR22888:SF9">
    <property type="entry name" value="CYTOCHROME C OXIDASE SUBUNIT 2"/>
    <property type="match status" value="1"/>
</dbReference>
<evidence type="ECO:0000256" key="6">
    <source>
        <dbReference type="ARBA" id="ARBA00022660"/>
    </source>
</evidence>
<evidence type="ECO:0000256" key="5">
    <source>
        <dbReference type="ARBA" id="ARBA00022617"/>
    </source>
</evidence>
<evidence type="ECO:0000313" key="22">
    <source>
        <dbReference type="EMBL" id="SFI58999.1"/>
    </source>
</evidence>
<comment type="function">
    <text evidence="15">Subunits I and II form the functional core of the enzyme complex. Electrons originating in cytochrome c are transferred via heme a and Cu(A) to the binuclear center formed by heme a3 and Cu(B).</text>
</comment>
<comment type="subcellular location">
    <subcellularLocation>
        <location evidence="1">Membrane</location>
        <topology evidence="1">Multi-pass membrane protein</topology>
    </subcellularLocation>
</comment>
<accession>A0A1I3JFL1</accession>
<dbReference type="Gene3D" id="1.10.287.90">
    <property type="match status" value="1"/>
</dbReference>
<dbReference type="SUPFAM" id="SSF49503">
    <property type="entry name" value="Cupredoxins"/>
    <property type="match status" value="1"/>
</dbReference>
<dbReference type="GO" id="GO:0042773">
    <property type="term" value="P:ATP synthesis coupled electron transport"/>
    <property type="evidence" value="ECO:0007669"/>
    <property type="project" value="TreeGrafter"/>
</dbReference>
<dbReference type="AlphaFoldDB" id="A0A1I3JFL1"/>
<keyword evidence="4" id="KW-0813">Transport</keyword>
<dbReference type="InterPro" id="IPR001505">
    <property type="entry name" value="Copper_CuA"/>
</dbReference>
<keyword evidence="9" id="KW-1278">Translocase</keyword>
<dbReference type="InterPro" id="IPR045187">
    <property type="entry name" value="CcO_II"/>
</dbReference>